<dbReference type="Pfam" id="PF19327">
    <property type="entry name" value="Ap4A_phos_N"/>
    <property type="match status" value="1"/>
</dbReference>
<name>A0A1J8QBN1_9AGAM</name>
<dbReference type="Pfam" id="PF24853">
    <property type="entry name" value="DUF7727"/>
    <property type="match status" value="1"/>
</dbReference>
<dbReference type="AlphaFoldDB" id="A0A1J8QBN1"/>
<dbReference type="InterPro" id="IPR043171">
    <property type="entry name" value="Ap4A_phos1/2-like"/>
</dbReference>
<feature type="transmembrane region" description="Helical" evidence="2">
    <location>
        <begin position="177"/>
        <end position="195"/>
    </location>
</feature>
<dbReference type="SUPFAM" id="SSF54197">
    <property type="entry name" value="HIT-like"/>
    <property type="match status" value="1"/>
</dbReference>
<feature type="domain" description="DUF7727" evidence="5">
    <location>
        <begin position="100"/>
        <end position="213"/>
    </location>
</feature>
<dbReference type="GO" id="GO:0005524">
    <property type="term" value="F:ATP binding"/>
    <property type="evidence" value="ECO:0007669"/>
    <property type="project" value="InterPro"/>
</dbReference>
<protein>
    <submittedName>
        <fullName evidence="6">Uncharacterized protein</fullName>
    </submittedName>
</protein>
<keyword evidence="2" id="KW-0472">Membrane</keyword>
<dbReference type="PANTHER" id="PTHR38420:SF1">
    <property type="entry name" value="PUTATIVE (AFU_ORTHOLOGUE AFUA_5G14690)-RELATED"/>
    <property type="match status" value="1"/>
</dbReference>
<keyword evidence="7" id="KW-1185">Reference proteome</keyword>
<dbReference type="InterPro" id="IPR009163">
    <property type="entry name" value="Ap4A_phos1/2"/>
</dbReference>
<feature type="region of interest" description="Disordered" evidence="1">
    <location>
        <begin position="286"/>
        <end position="305"/>
    </location>
</feature>
<feature type="domain" description="ATP adenylyltransferase C-terminal" evidence="3">
    <location>
        <begin position="442"/>
        <end position="560"/>
    </location>
</feature>
<dbReference type="GO" id="GO:0003877">
    <property type="term" value="F:ATP:ADP adenylyltransferase activity"/>
    <property type="evidence" value="ECO:0007669"/>
    <property type="project" value="InterPro"/>
</dbReference>
<evidence type="ECO:0000313" key="7">
    <source>
        <dbReference type="Proteomes" id="UP000183567"/>
    </source>
</evidence>
<comment type="caution">
    <text evidence="6">The sequence shown here is derived from an EMBL/GenBank/DDBJ whole genome shotgun (WGS) entry which is preliminary data.</text>
</comment>
<dbReference type="Proteomes" id="UP000183567">
    <property type="component" value="Unassembled WGS sequence"/>
</dbReference>
<feature type="domain" description="Ap4A phosphorylase 1/2 N-terminal" evidence="4">
    <location>
        <begin position="345"/>
        <end position="416"/>
    </location>
</feature>
<dbReference type="EMBL" id="LVVM01005282">
    <property type="protein sequence ID" value="OJA11017.1"/>
    <property type="molecule type" value="Genomic_DNA"/>
</dbReference>
<proteinExistence type="predicted"/>
<dbReference type="InterPro" id="IPR036265">
    <property type="entry name" value="HIT-like_sf"/>
</dbReference>
<dbReference type="PANTHER" id="PTHR38420">
    <property type="entry name" value="AP-4-A PHOSPHORYLASE II"/>
    <property type="match status" value="1"/>
</dbReference>
<dbReference type="GO" id="GO:0009117">
    <property type="term" value="P:nucleotide metabolic process"/>
    <property type="evidence" value="ECO:0007669"/>
    <property type="project" value="InterPro"/>
</dbReference>
<dbReference type="Gene3D" id="3.30.428.70">
    <property type="match status" value="1"/>
</dbReference>
<dbReference type="InterPro" id="IPR019200">
    <property type="entry name" value="ATP_adenylylTrfase_C"/>
</dbReference>
<dbReference type="InterPro" id="IPR056144">
    <property type="entry name" value="DUF7727"/>
</dbReference>
<keyword evidence="2" id="KW-0812">Transmembrane</keyword>
<dbReference type="STRING" id="180088.A0A1J8QBN1"/>
<evidence type="ECO:0000259" key="5">
    <source>
        <dbReference type="Pfam" id="PF24853"/>
    </source>
</evidence>
<keyword evidence="2" id="KW-1133">Transmembrane helix</keyword>
<dbReference type="OrthoDB" id="10267950at2759"/>
<evidence type="ECO:0000256" key="1">
    <source>
        <dbReference type="SAM" id="MobiDB-lite"/>
    </source>
</evidence>
<dbReference type="InterPro" id="IPR045759">
    <property type="entry name" value="Ap4A_phos1/2_N"/>
</dbReference>
<gene>
    <name evidence="6" type="ORF">AZE42_06444</name>
</gene>
<evidence type="ECO:0000259" key="3">
    <source>
        <dbReference type="Pfam" id="PF09830"/>
    </source>
</evidence>
<evidence type="ECO:0000259" key="4">
    <source>
        <dbReference type="Pfam" id="PF19327"/>
    </source>
</evidence>
<reference evidence="6 7" key="1">
    <citation type="submission" date="2016-03" db="EMBL/GenBank/DDBJ databases">
        <title>Comparative genomics of the ectomycorrhizal sister species Rhizopogon vinicolor and Rhizopogon vesiculosus (Basidiomycota: Boletales) reveals a divergence of the mating type B locus.</title>
        <authorList>
            <person name="Mujic A.B."/>
            <person name="Kuo A."/>
            <person name="Tritt A."/>
            <person name="Lipzen A."/>
            <person name="Chen C."/>
            <person name="Johnson J."/>
            <person name="Sharma A."/>
            <person name="Barry K."/>
            <person name="Grigoriev I.V."/>
            <person name="Spatafora J.W."/>
        </authorList>
    </citation>
    <scope>NUCLEOTIDE SEQUENCE [LARGE SCALE GENOMIC DNA]</scope>
    <source>
        <strain evidence="6 7">AM-OR11-056</strain>
    </source>
</reference>
<feature type="transmembrane region" description="Helical" evidence="2">
    <location>
        <begin position="134"/>
        <end position="157"/>
    </location>
</feature>
<sequence length="581" mass="64092">MVGTLPTDSRMPTTSIKSDVDFKAGSEQFEGHPSHPHISLVSTLFSESTVSIIPSSLDGKANMAPPKSLHFPHSEFLYVGHSWPLAVIIFTEFHPFQLDAVWAGLWGIFFRKFFWDFLDGILRAPGGLQPSPKVAVFITIIVKLPIIQIVTMVLGFIMIALEYPLPIINGTAVHRNFSLRVVILILQGIVAALFYQGTNAALYSFIAAVFYIPTTIDVQLTVMNASDIISALPSRFEAARSSGDLFFFPSEVSKHEEIGVEWEIRLCTALQKKPLASVPAGDAGVALSNQPTDSEASEKPDPFAPPYVPNLHVGDVRDVSTGTEYVILVSSTTFSLPVYHLRRIQLNKFSVVPHHFLLVTKEYLPQTSPLLPHDLVQTYLLLLAARKASKNYLAFYNCGSNSGASQGHKHIQFIEVEDGPPIERLARATKLEVTDKPFSMTSMPYANHVYRLPTLSNDASPEQIEQAVFLPFLSLLDLVISTVRHAQDYPSGTPSYNVILTLEHMYLIPRRWESYTLGESGVTLSVNSLGFAGMLMVKSEPERQALKQEKIGKVLRGVALESVHELQVAGTSMEAMDETGA</sequence>
<evidence type="ECO:0000313" key="6">
    <source>
        <dbReference type="EMBL" id="OJA11017.1"/>
    </source>
</evidence>
<organism evidence="6 7">
    <name type="scientific">Rhizopogon vesiculosus</name>
    <dbReference type="NCBI Taxonomy" id="180088"/>
    <lineage>
        <taxon>Eukaryota</taxon>
        <taxon>Fungi</taxon>
        <taxon>Dikarya</taxon>
        <taxon>Basidiomycota</taxon>
        <taxon>Agaricomycotina</taxon>
        <taxon>Agaricomycetes</taxon>
        <taxon>Agaricomycetidae</taxon>
        <taxon>Boletales</taxon>
        <taxon>Suillineae</taxon>
        <taxon>Rhizopogonaceae</taxon>
        <taxon>Rhizopogon</taxon>
    </lineage>
</organism>
<evidence type="ECO:0000256" key="2">
    <source>
        <dbReference type="SAM" id="Phobius"/>
    </source>
</evidence>
<accession>A0A1J8QBN1</accession>
<dbReference type="Pfam" id="PF09830">
    <property type="entry name" value="ATP_transf"/>
    <property type="match status" value="1"/>
</dbReference>